<dbReference type="AlphaFoldDB" id="A0A834MAE9"/>
<accession>A0A834MAE9</accession>
<comment type="caution">
    <text evidence="2">The sequence shown here is derived from an EMBL/GenBank/DDBJ whole genome shotgun (WGS) entry which is preliminary data.</text>
</comment>
<evidence type="ECO:0000313" key="3">
    <source>
        <dbReference type="Proteomes" id="UP000625711"/>
    </source>
</evidence>
<sequence>MQPTHCRKRKPVPIQNNETIPDTPPGEPTTAPNLSSSKLIETGTPCDHLDETWIRRTGEKLLGDGDRRQSKLRKRKRSGQYTSPSSQRVRH</sequence>
<keyword evidence="3" id="KW-1185">Reference proteome</keyword>
<feature type="region of interest" description="Disordered" evidence="1">
    <location>
        <begin position="1"/>
        <end position="44"/>
    </location>
</feature>
<protein>
    <submittedName>
        <fullName evidence="2">Uncharacterized protein</fullName>
    </submittedName>
</protein>
<reference evidence="2" key="1">
    <citation type="submission" date="2020-08" db="EMBL/GenBank/DDBJ databases">
        <title>Genome sequencing and assembly of the red palm weevil Rhynchophorus ferrugineus.</title>
        <authorList>
            <person name="Dias G.B."/>
            <person name="Bergman C.M."/>
            <person name="Manee M."/>
        </authorList>
    </citation>
    <scope>NUCLEOTIDE SEQUENCE</scope>
    <source>
        <strain evidence="2">AA-2017</strain>
        <tissue evidence="2">Whole larva</tissue>
    </source>
</reference>
<feature type="compositionally biased region" description="Basic and acidic residues" evidence="1">
    <location>
        <begin position="58"/>
        <end position="69"/>
    </location>
</feature>
<proteinExistence type="predicted"/>
<organism evidence="2 3">
    <name type="scientific">Rhynchophorus ferrugineus</name>
    <name type="common">Red palm weevil</name>
    <name type="synonym">Curculio ferrugineus</name>
    <dbReference type="NCBI Taxonomy" id="354439"/>
    <lineage>
        <taxon>Eukaryota</taxon>
        <taxon>Metazoa</taxon>
        <taxon>Ecdysozoa</taxon>
        <taxon>Arthropoda</taxon>
        <taxon>Hexapoda</taxon>
        <taxon>Insecta</taxon>
        <taxon>Pterygota</taxon>
        <taxon>Neoptera</taxon>
        <taxon>Endopterygota</taxon>
        <taxon>Coleoptera</taxon>
        <taxon>Polyphaga</taxon>
        <taxon>Cucujiformia</taxon>
        <taxon>Curculionidae</taxon>
        <taxon>Dryophthorinae</taxon>
        <taxon>Rhynchophorus</taxon>
    </lineage>
</organism>
<feature type="compositionally biased region" description="Polar residues" evidence="1">
    <location>
        <begin position="30"/>
        <end position="39"/>
    </location>
</feature>
<evidence type="ECO:0000313" key="2">
    <source>
        <dbReference type="EMBL" id="KAF7277721.1"/>
    </source>
</evidence>
<dbReference type="Proteomes" id="UP000625711">
    <property type="component" value="Unassembled WGS sequence"/>
</dbReference>
<dbReference type="EMBL" id="JAACXV010000414">
    <property type="protein sequence ID" value="KAF7277721.1"/>
    <property type="molecule type" value="Genomic_DNA"/>
</dbReference>
<feature type="compositionally biased region" description="Polar residues" evidence="1">
    <location>
        <begin position="79"/>
        <end position="91"/>
    </location>
</feature>
<gene>
    <name evidence="2" type="ORF">GWI33_009268</name>
</gene>
<feature type="region of interest" description="Disordered" evidence="1">
    <location>
        <begin position="58"/>
        <end position="91"/>
    </location>
</feature>
<name>A0A834MAE9_RHYFE</name>
<feature type="compositionally biased region" description="Basic residues" evidence="1">
    <location>
        <begin position="1"/>
        <end position="11"/>
    </location>
</feature>
<evidence type="ECO:0000256" key="1">
    <source>
        <dbReference type="SAM" id="MobiDB-lite"/>
    </source>
</evidence>